<keyword evidence="1" id="KW-0540">Nuclease</keyword>
<keyword evidence="1" id="KW-0378">Hydrolase</keyword>
<dbReference type="InterPro" id="IPR018579">
    <property type="entry name" value="Restrct_endonuc_II_LlaJI"/>
</dbReference>
<gene>
    <name evidence="2" type="ORF">BTO23_20855</name>
    <name evidence="1" type="ORF">GCM10007855_36450</name>
</gene>
<dbReference type="OrthoDB" id="9811025at2"/>
<keyword evidence="1" id="KW-0255">Endonuclease</keyword>
<evidence type="ECO:0000313" key="4">
    <source>
        <dbReference type="Proteomes" id="UP001156660"/>
    </source>
</evidence>
<reference evidence="1" key="4">
    <citation type="submission" date="2023-01" db="EMBL/GenBank/DDBJ databases">
        <title>Draft genome sequence of Aliivibrio sifiae strain NBRC 105001.</title>
        <authorList>
            <person name="Sun Q."/>
            <person name="Mori K."/>
        </authorList>
    </citation>
    <scope>NUCLEOTIDE SEQUENCE</scope>
    <source>
        <strain evidence="1">NBRC 105001</strain>
    </source>
</reference>
<reference evidence="4" key="3">
    <citation type="journal article" date="2019" name="Int. J. Syst. Evol. Microbiol.">
        <title>The Global Catalogue of Microorganisms (GCM) 10K type strain sequencing project: providing services to taxonomists for standard genome sequencing and annotation.</title>
        <authorList>
            <consortium name="The Broad Institute Genomics Platform"/>
            <consortium name="The Broad Institute Genome Sequencing Center for Infectious Disease"/>
            <person name="Wu L."/>
            <person name="Ma J."/>
        </authorList>
    </citation>
    <scope>NUCLEOTIDE SEQUENCE [LARGE SCALE GENOMIC DNA]</scope>
    <source>
        <strain evidence="4">NBRC 105001</strain>
    </source>
</reference>
<dbReference type="RefSeq" id="WP_105064510.1">
    <property type="nucleotide sequence ID" value="NZ_BSOU01000014.1"/>
</dbReference>
<name>A0A2S7X185_9GAMM</name>
<dbReference type="EMBL" id="MSCP01000005">
    <property type="protein sequence ID" value="PQJ83590.1"/>
    <property type="molecule type" value="Genomic_DNA"/>
</dbReference>
<accession>A0A2S7X185</accession>
<protein>
    <submittedName>
        <fullName evidence="1">Type II restriction endonuclease subunit R</fullName>
    </submittedName>
</protein>
<reference evidence="2 3" key="2">
    <citation type="submission" date="2016-12" db="EMBL/GenBank/DDBJ databases">
        <title>Diversity of luminous bacteria.</title>
        <authorList>
            <person name="Yoshizawa S."/>
            <person name="Kogure K."/>
        </authorList>
    </citation>
    <scope>NUCLEOTIDE SEQUENCE [LARGE SCALE GENOMIC DNA]</scope>
    <source>
        <strain evidence="2 3">NBRC 105001</strain>
    </source>
</reference>
<keyword evidence="4" id="KW-1185">Reference proteome</keyword>
<evidence type="ECO:0000313" key="3">
    <source>
        <dbReference type="Proteomes" id="UP000239273"/>
    </source>
</evidence>
<dbReference type="AlphaFoldDB" id="A0A2S7X185"/>
<reference evidence="1" key="1">
    <citation type="journal article" date="2014" name="Int. J. Syst. Evol. Microbiol.">
        <title>Complete genome of a new Firmicutes species belonging to the dominant human colonic microbiota ('Ruminococcus bicirculans') reveals two chromosomes and a selective capacity to utilize plant glucans.</title>
        <authorList>
            <consortium name="NISC Comparative Sequencing Program"/>
            <person name="Wegmann U."/>
            <person name="Louis P."/>
            <person name="Goesmann A."/>
            <person name="Henrissat B."/>
            <person name="Duncan S.H."/>
            <person name="Flint H.J."/>
        </authorList>
    </citation>
    <scope>NUCLEOTIDE SEQUENCE</scope>
    <source>
        <strain evidence="1">NBRC 105001</strain>
    </source>
</reference>
<dbReference type="Proteomes" id="UP001156660">
    <property type="component" value="Unassembled WGS sequence"/>
</dbReference>
<sequence>MKQKNNIKYFSDRSFINSIPHEIVEALRSHGLVAPDMFKIYFCGVISYDDNIAVFLPRNHGINEGKEAESGYYLLQALHKYFQTKESGLNDQENGDHFIGGRAFSLIVNLFNDYQLNGLYARRVKEHTINSGKVNWPRTIARNTPYPSNGKPIYLDLITSRSRYITNCETAKIHAQVIRELLSHYGFLLLGKQNIIDEELERLEKPLGEKKQQIKYLERELRLSYSERDIFLIKGLIQYIKDKKGQTSSDILIGVRKFHSVWEAMLDECLVGKYVVNHKLPIPYYQTNNNEFVAVSKKGQRTDTVIQKGNEKRFAVIDAKYYDAKSPQTAPGWPDIVKQLFYQQAVSILEGEDAKISNHFVFPGDLAELKSAHIGKRNKKIEAINDCLSQYEPIYCHYQSPMELISAYVKNTKLELLSSEIFLST</sequence>
<proteinExistence type="predicted"/>
<dbReference type="EMBL" id="BSOU01000014">
    <property type="protein sequence ID" value="GLR76770.1"/>
    <property type="molecule type" value="Genomic_DNA"/>
</dbReference>
<dbReference type="Pfam" id="PF09563">
    <property type="entry name" value="RE_LlaJI"/>
    <property type="match status" value="1"/>
</dbReference>
<dbReference type="Proteomes" id="UP000239273">
    <property type="component" value="Unassembled WGS sequence"/>
</dbReference>
<evidence type="ECO:0000313" key="2">
    <source>
        <dbReference type="EMBL" id="PQJ83590.1"/>
    </source>
</evidence>
<comment type="caution">
    <text evidence="2">The sequence shown here is derived from an EMBL/GenBank/DDBJ whole genome shotgun (WGS) entry which is preliminary data.</text>
</comment>
<evidence type="ECO:0000313" key="1">
    <source>
        <dbReference type="EMBL" id="GLR76770.1"/>
    </source>
</evidence>
<dbReference type="GO" id="GO:0004519">
    <property type="term" value="F:endonuclease activity"/>
    <property type="evidence" value="ECO:0007669"/>
    <property type="project" value="UniProtKB-KW"/>
</dbReference>
<organism evidence="2 3">
    <name type="scientific">Aliivibrio sifiae</name>
    <dbReference type="NCBI Taxonomy" id="566293"/>
    <lineage>
        <taxon>Bacteria</taxon>
        <taxon>Pseudomonadati</taxon>
        <taxon>Pseudomonadota</taxon>
        <taxon>Gammaproteobacteria</taxon>
        <taxon>Vibrionales</taxon>
        <taxon>Vibrionaceae</taxon>
        <taxon>Aliivibrio</taxon>
    </lineage>
</organism>